<dbReference type="EMBL" id="KZ293467">
    <property type="protein sequence ID" value="PBK62339.1"/>
    <property type="molecule type" value="Genomic_DNA"/>
</dbReference>
<keyword evidence="2" id="KW-1185">Reference proteome</keyword>
<name>A0A2H3AUA1_9AGAR</name>
<dbReference type="Proteomes" id="UP000218334">
    <property type="component" value="Unassembled WGS sequence"/>
</dbReference>
<evidence type="ECO:0000313" key="1">
    <source>
        <dbReference type="EMBL" id="PBK62339.1"/>
    </source>
</evidence>
<reference evidence="2" key="1">
    <citation type="journal article" date="2017" name="Nat. Ecol. Evol.">
        <title>Genome expansion and lineage-specific genetic innovations in the forest pathogenic fungi Armillaria.</title>
        <authorList>
            <person name="Sipos G."/>
            <person name="Prasanna A.N."/>
            <person name="Walter M.C."/>
            <person name="O'Connor E."/>
            <person name="Balint B."/>
            <person name="Krizsan K."/>
            <person name="Kiss B."/>
            <person name="Hess J."/>
            <person name="Varga T."/>
            <person name="Slot J."/>
            <person name="Riley R."/>
            <person name="Boka B."/>
            <person name="Rigling D."/>
            <person name="Barry K."/>
            <person name="Lee J."/>
            <person name="Mihaltcheva S."/>
            <person name="LaButti K."/>
            <person name="Lipzen A."/>
            <person name="Waldron R."/>
            <person name="Moloney N.M."/>
            <person name="Sperisen C."/>
            <person name="Kredics L."/>
            <person name="Vagvoelgyi C."/>
            <person name="Patrignani A."/>
            <person name="Fitzpatrick D."/>
            <person name="Nagy I."/>
            <person name="Doyle S."/>
            <person name="Anderson J.B."/>
            <person name="Grigoriev I.V."/>
            <person name="Gueldener U."/>
            <person name="Muensterkoetter M."/>
            <person name="Nagy L.G."/>
        </authorList>
    </citation>
    <scope>NUCLEOTIDE SEQUENCE [LARGE SCALE GENOMIC DNA]</scope>
    <source>
        <strain evidence="2">28-4</strain>
    </source>
</reference>
<gene>
    <name evidence="1" type="ORF">ARMSODRAFT_980801</name>
</gene>
<organism evidence="1 2">
    <name type="scientific">Armillaria solidipes</name>
    <dbReference type="NCBI Taxonomy" id="1076256"/>
    <lineage>
        <taxon>Eukaryota</taxon>
        <taxon>Fungi</taxon>
        <taxon>Dikarya</taxon>
        <taxon>Basidiomycota</taxon>
        <taxon>Agaricomycotina</taxon>
        <taxon>Agaricomycetes</taxon>
        <taxon>Agaricomycetidae</taxon>
        <taxon>Agaricales</taxon>
        <taxon>Marasmiineae</taxon>
        <taxon>Physalacriaceae</taxon>
        <taxon>Armillaria</taxon>
    </lineage>
</organism>
<accession>A0A2H3AUA1</accession>
<sequence length="213" mass="23703">MLIKTNDSRLHQILRLLRRLCLKLRKIKRRGIPHSKNLGERYTLGTLPHWGDGIIKTPTSQSGSVFHCTGAAAVNKPVKRTREQSIWSRNHGRFGILPGSAQCKSFCIHAVDTTASRRLLKSVSFMSFIPLRPETGQNHTDASGHASLASTKVILNTPSPFTLTLHDDENKMAKYRNFERCKQQEVGYRLCQKGGLLGLDVTTNNGSDSVILG</sequence>
<protein>
    <submittedName>
        <fullName evidence="1">Uncharacterized protein</fullName>
    </submittedName>
</protein>
<evidence type="ECO:0000313" key="2">
    <source>
        <dbReference type="Proteomes" id="UP000218334"/>
    </source>
</evidence>
<proteinExistence type="predicted"/>
<dbReference type="AlphaFoldDB" id="A0A2H3AUA1"/>